<keyword evidence="7" id="KW-1185">Reference proteome</keyword>
<protein>
    <recommendedName>
        <fullName evidence="8">MFS general substrate transporter</fullName>
    </recommendedName>
</protein>
<feature type="transmembrane region" description="Helical" evidence="5">
    <location>
        <begin position="161"/>
        <end position="181"/>
    </location>
</feature>
<feature type="transmembrane region" description="Helical" evidence="5">
    <location>
        <begin position="254"/>
        <end position="271"/>
    </location>
</feature>
<proteinExistence type="predicted"/>
<keyword evidence="2 5" id="KW-0812">Transmembrane</keyword>
<evidence type="ECO:0000256" key="1">
    <source>
        <dbReference type="ARBA" id="ARBA00004141"/>
    </source>
</evidence>
<dbReference type="AlphaFoldDB" id="A0A9W8BGN4"/>
<sequence length="447" mass="48712">MVIISVICFLCPGMFNSLNATGGAGQIARDVPSNANTGLYCAFVVFGLLGGSIVNLCGIRWTIFVSGLTYSLYSASFIYLNHTSSGTFTIVAGPILGIGAGVLWAAQGMAMMSYPVESHKGQYISIFWAIFNLGGVIGGIVPFVANYYQGDGSQVAPLSDAGYIAFVVLEAAGATCALLLAPPERVIRNDGSYVAMLRHTSVRSEAKEVLKMARNRWLLLLTPMCVASNFFYSYQWNAFNGSLFTVRTRGLNSMLYWASQMIAAYAISLLHDCRSVNRRRRSILSLATIVVLANVMWGCTLVYQVRYTHSPLATGESTDYPHGLIDFTQSQRAAGPMVLFCFMGIVDALWQSFAYWIIGTITNDSQMLARYAGYYKGMQSLGAAIAWQLDARSVPLIAQLAANWVLLDVAVPLMLYVAMHVKDSSNEATCPPTGKHCAKDYSQIEML</sequence>
<evidence type="ECO:0000256" key="4">
    <source>
        <dbReference type="ARBA" id="ARBA00023136"/>
    </source>
</evidence>
<evidence type="ECO:0000256" key="5">
    <source>
        <dbReference type="SAM" id="Phobius"/>
    </source>
</evidence>
<evidence type="ECO:0008006" key="8">
    <source>
        <dbReference type="Google" id="ProtNLM"/>
    </source>
</evidence>
<dbReference type="Proteomes" id="UP001150907">
    <property type="component" value="Unassembled WGS sequence"/>
</dbReference>
<name>A0A9W8BGN4_9FUNG</name>
<feature type="transmembrane region" description="Helical" evidence="5">
    <location>
        <begin position="283"/>
        <end position="303"/>
    </location>
</feature>
<keyword evidence="3 5" id="KW-1133">Transmembrane helix</keyword>
<feature type="transmembrane region" description="Helical" evidence="5">
    <location>
        <begin position="35"/>
        <end position="54"/>
    </location>
</feature>
<dbReference type="GO" id="GO:0016020">
    <property type="term" value="C:membrane"/>
    <property type="evidence" value="ECO:0007669"/>
    <property type="project" value="UniProtKB-SubCell"/>
</dbReference>
<evidence type="ECO:0000256" key="2">
    <source>
        <dbReference type="ARBA" id="ARBA00022692"/>
    </source>
</evidence>
<dbReference type="InterPro" id="IPR051617">
    <property type="entry name" value="UNC-93-like_regulator"/>
</dbReference>
<dbReference type="EMBL" id="JANBQF010000069">
    <property type="protein sequence ID" value="KAJ2006211.1"/>
    <property type="molecule type" value="Genomic_DNA"/>
</dbReference>
<feature type="transmembrane region" description="Helical" evidence="5">
    <location>
        <begin position="337"/>
        <end position="359"/>
    </location>
</feature>
<dbReference type="SUPFAM" id="SSF103473">
    <property type="entry name" value="MFS general substrate transporter"/>
    <property type="match status" value="1"/>
</dbReference>
<feature type="transmembrane region" description="Helical" evidence="5">
    <location>
        <begin position="61"/>
        <end position="80"/>
    </location>
</feature>
<feature type="transmembrane region" description="Helical" evidence="5">
    <location>
        <begin position="86"/>
        <end position="106"/>
    </location>
</feature>
<evidence type="ECO:0000313" key="6">
    <source>
        <dbReference type="EMBL" id="KAJ2006211.1"/>
    </source>
</evidence>
<reference evidence="6" key="1">
    <citation type="submission" date="2022-07" db="EMBL/GenBank/DDBJ databases">
        <title>Phylogenomic reconstructions and comparative analyses of Kickxellomycotina fungi.</title>
        <authorList>
            <person name="Reynolds N.K."/>
            <person name="Stajich J.E."/>
            <person name="Barry K."/>
            <person name="Grigoriev I.V."/>
            <person name="Crous P."/>
            <person name="Smith M.E."/>
        </authorList>
    </citation>
    <scope>NUCLEOTIDE SEQUENCE</scope>
    <source>
        <strain evidence="6">IMI 214461</strain>
    </source>
</reference>
<dbReference type="PANTHER" id="PTHR23294">
    <property type="entry name" value="ET TRANSLATION PRODUCT-RELATED"/>
    <property type="match status" value="1"/>
</dbReference>
<comment type="caution">
    <text evidence="6">The sequence shown here is derived from an EMBL/GenBank/DDBJ whole genome shotgun (WGS) entry which is preliminary data.</text>
</comment>
<keyword evidence="4 5" id="KW-0472">Membrane</keyword>
<gene>
    <name evidence="6" type="ORF">H4R26_001525</name>
</gene>
<dbReference type="InterPro" id="IPR010291">
    <property type="entry name" value="Ion_channel_UNC-93"/>
</dbReference>
<dbReference type="Pfam" id="PF05978">
    <property type="entry name" value="UNC-93"/>
    <property type="match status" value="1"/>
</dbReference>
<organism evidence="6 7">
    <name type="scientific">Coemansia thaxteri</name>
    <dbReference type="NCBI Taxonomy" id="2663907"/>
    <lineage>
        <taxon>Eukaryota</taxon>
        <taxon>Fungi</taxon>
        <taxon>Fungi incertae sedis</taxon>
        <taxon>Zoopagomycota</taxon>
        <taxon>Kickxellomycotina</taxon>
        <taxon>Kickxellomycetes</taxon>
        <taxon>Kickxellales</taxon>
        <taxon>Kickxellaceae</taxon>
        <taxon>Coemansia</taxon>
    </lineage>
</organism>
<dbReference type="InterPro" id="IPR036259">
    <property type="entry name" value="MFS_trans_sf"/>
</dbReference>
<dbReference type="OrthoDB" id="196103at2759"/>
<feature type="transmembrane region" description="Helical" evidence="5">
    <location>
        <begin position="217"/>
        <end position="234"/>
    </location>
</feature>
<comment type="subcellular location">
    <subcellularLocation>
        <location evidence="1">Membrane</location>
        <topology evidence="1">Multi-pass membrane protein</topology>
    </subcellularLocation>
</comment>
<feature type="transmembrane region" description="Helical" evidence="5">
    <location>
        <begin position="126"/>
        <end position="149"/>
    </location>
</feature>
<accession>A0A9W8BGN4</accession>
<evidence type="ECO:0000313" key="7">
    <source>
        <dbReference type="Proteomes" id="UP001150907"/>
    </source>
</evidence>
<evidence type="ECO:0000256" key="3">
    <source>
        <dbReference type="ARBA" id="ARBA00022989"/>
    </source>
</evidence>
<dbReference type="Gene3D" id="1.20.1250.20">
    <property type="entry name" value="MFS general substrate transporter like domains"/>
    <property type="match status" value="1"/>
</dbReference>
<dbReference type="PANTHER" id="PTHR23294:SF59">
    <property type="entry name" value="UNC93-LIKE PROTEIN C922.05C"/>
    <property type="match status" value="1"/>
</dbReference>